<dbReference type="Proteomes" id="UP000468901">
    <property type="component" value="Unassembled WGS sequence"/>
</dbReference>
<comment type="caution">
    <text evidence="3">The sequence shown here is derived from an EMBL/GenBank/DDBJ whole genome shotgun (WGS) entry which is preliminary data.</text>
</comment>
<reference evidence="3 4" key="1">
    <citation type="submission" date="2019-09" db="EMBL/GenBank/DDBJ databases">
        <title>Parvibaculum sedimenti sp. nov., isolated from sediment.</title>
        <authorList>
            <person name="Wang Y."/>
        </authorList>
    </citation>
    <scope>NUCLEOTIDE SEQUENCE [LARGE SCALE GENOMIC DNA]</scope>
    <source>
        <strain evidence="3 4">HXT-9</strain>
    </source>
</reference>
<evidence type="ECO:0000256" key="1">
    <source>
        <dbReference type="ARBA" id="ARBA00009199"/>
    </source>
</evidence>
<dbReference type="Pfam" id="PF01425">
    <property type="entry name" value="Amidase"/>
    <property type="match status" value="1"/>
</dbReference>
<organism evidence="3 4">
    <name type="scientific">Parvibaculum sedimenti</name>
    <dbReference type="NCBI Taxonomy" id="2608632"/>
    <lineage>
        <taxon>Bacteria</taxon>
        <taxon>Pseudomonadati</taxon>
        <taxon>Pseudomonadota</taxon>
        <taxon>Alphaproteobacteria</taxon>
        <taxon>Hyphomicrobiales</taxon>
        <taxon>Parvibaculaceae</taxon>
        <taxon>Parvibaculum</taxon>
    </lineage>
</organism>
<dbReference type="InterPro" id="IPR036928">
    <property type="entry name" value="AS_sf"/>
</dbReference>
<evidence type="ECO:0000259" key="2">
    <source>
        <dbReference type="Pfam" id="PF01425"/>
    </source>
</evidence>
<dbReference type="GO" id="GO:0004040">
    <property type="term" value="F:amidase activity"/>
    <property type="evidence" value="ECO:0007669"/>
    <property type="project" value="UniProtKB-EC"/>
</dbReference>
<dbReference type="Gene3D" id="3.90.1300.10">
    <property type="entry name" value="Amidase signature (AS) domain"/>
    <property type="match status" value="1"/>
</dbReference>
<dbReference type="NCBIfam" id="NF004815">
    <property type="entry name" value="PRK06169.1"/>
    <property type="match status" value="1"/>
</dbReference>
<proteinExistence type="inferred from homology"/>
<evidence type="ECO:0000313" key="4">
    <source>
        <dbReference type="Proteomes" id="UP000468901"/>
    </source>
</evidence>
<dbReference type="AlphaFoldDB" id="A0A6N6VFJ6"/>
<gene>
    <name evidence="3" type="ORF">F2P47_11000</name>
</gene>
<keyword evidence="3" id="KW-0378">Hydrolase</keyword>
<dbReference type="EMBL" id="WESC01000009">
    <property type="protein sequence ID" value="KAB7739605.1"/>
    <property type="molecule type" value="Genomic_DNA"/>
</dbReference>
<dbReference type="EC" id="3.5.1.4" evidence="3"/>
<dbReference type="SUPFAM" id="SSF75304">
    <property type="entry name" value="Amidase signature (AS) enzymes"/>
    <property type="match status" value="1"/>
</dbReference>
<dbReference type="InterPro" id="IPR023631">
    <property type="entry name" value="Amidase_dom"/>
</dbReference>
<sequence>MTLNSSPLADAHELCRLGVVALTDAYAKGTISPVEATAAALDRAEEINPRLHAFTFIDREGALAAAHESEKRWRAGKPLSPVDGVPTTLKDIVWVEGWSVRYGSLTTDATPCIADAPSVRFLRDAGAIFLGLTATPEFGWKAVTDSAFSGVTRNPWNADMTPGGSSGGAAVAAATGAGVLHLGTDGGGSIRIPASFTGITGHKPTFGRVAAYPASAFGTVAHVGPMARRAEDAFFMLQAMSGRDLRDWAQGPGELEPLVLADRVLAGARIGYWTKPPCGKVNPEVAKTVDAAVAAFERLGARIAQIELPGDDLPEIFSRHWFSGAANRLSAVPAERRGMIDKGFLEVAAAGAAYDAPALVAAQVKRAQFGAAMDQLLTDYDFIVSPGTAIPAFAAGEELPPESEMGRWTEWAGFSFPINLSQQPACVVPCGQTERGLPVGLQIIGARGADAKVLSAARAFEAAFPDFFI</sequence>
<dbReference type="PANTHER" id="PTHR11895">
    <property type="entry name" value="TRANSAMIDASE"/>
    <property type="match status" value="1"/>
</dbReference>
<accession>A0A6N6VFJ6</accession>
<comment type="similarity">
    <text evidence="1">Belongs to the amidase family.</text>
</comment>
<keyword evidence="4" id="KW-1185">Reference proteome</keyword>
<dbReference type="InterPro" id="IPR000120">
    <property type="entry name" value="Amidase"/>
</dbReference>
<name>A0A6N6VFJ6_9HYPH</name>
<protein>
    <submittedName>
        <fullName evidence="3">Amidase</fullName>
        <ecNumber evidence="3">3.5.1.4</ecNumber>
    </submittedName>
</protein>
<feature type="domain" description="Amidase" evidence="2">
    <location>
        <begin position="35"/>
        <end position="454"/>
    </location>
</feature>
<dbReference type="RefSeq" id="WP_152216414.1">
    <property type="nucleotide sequence ID" value="NZ_JBAQYD010000203.1"/>
</dbReference>
<dbReference type="PANTHER" id="PTHR11895:SF7">
    <property type="entry name" value="GLUTAMYL-TRNA(GLN) AMIDOTRANSFERASE SUBUNIT A, MITOCHONDRIAL"/>
    <property type="match status" value="1"/>
</dbReference>
<evidence type="ECO:0000313" key="3">
    <source>
        <dbReference type="EMBL" id="KAB7739605.1"/>
    </source>
</evidence>